<feature type="transmembrane region" description="Helical" evidence="1">
    <location>
        <begin position="106"/>
        <end position="128"/>
    </location>
</feature>
<evidence type="ECO:0000313" key="3">
    <source>
        <dbReference type="Proteomes" id="UP000017747"/>
    </source>
</evidence>
<accession>V7I4B3</accession>
<dbReference type="Proteomes" id="UP000017747">
    <property type="component" value="Unassembled WGS sequence"/>
</dbReference>
<dbReference type="AlphaFoldDB" id="V7I4B3"/>
<dbReference type="STRING" id="994573.T472_0213505"/>
<feature type="transmembrane region" description="Helical" evidence="1">
    <location>
        <begin position="77"/>
        <end position="94"/>
    </location>
</feature>
<name>V7I4B3_9CLOT</name>
<dbReference type="PANTHER" id="PTHR40078:SF1">
    <property type="entry name" value="INTEGRAL MEMBRANE PROTEIN"/>
    <property type="match status" value="1"/>
</dbReference>
<dbReference type="EMBL" id="AXUN02000189">
    <property type="protein sequence ID" value="ETA80121.1"/>
    <property type="molecule type" value="Genomic_DNA"/>
</dbReference>
<feature type="transmembrane region" description="Helical" evidence="1">
    <location>
        <begin position="42"/>
        <end position="65"/>
    </location>
</feature>
<evidence type="ECO:0000256" key="1">
    <source>
        <dbReference type="SAM" id="Phobius"/>
    </source>
</evidence>
<keyword evidence="3" id="KW-1185">Reference proteome</keyword>
<keyword evidence="1" id="KW-0812">Transmembrane</keyword>
<sequence>MLMKLLVKIPKYCLGLLFLAVGVTFSIKSNLGISPVNSIGYVLSVIMGIDQGKVITVIFSIYVLLQLVLLRRKFKPQYLLQIVFSTIFGYFVSFSNKMLTFPVAEFYPLQMAYLAMSIVLVAIGVTLYMGADLMPMPAEGVMIAISQLTGISFHKVKMIFDTSVVIISAAVSLVFAGRILGVREGTVLSALLVGKLVGIFNSMALTGKGRARTDVE</sequence>
<reference evidence="2 3" key="1">
    <citation type="journal article" date="2014" name="Genome Announc.">
        <title>Genome Sequence of Youngiibacter fragilis, the Type Strain of the Genus Youngiibacter.</title>
        <authorList>
            <person name="Wawrik C.B."/>
            <person name="Callaghan A.V."/>
            <person name="Stamps B.W."/>
            <person name="Wawrik B."/>
        </authorList>
    </citation>
    <scope>NUCLEOTIDE SEQUENCE [LARGE SCALE GENOMIC DNA]</scope>
    <source>
        <strain evidence="2 3">232.1</strain>
    </source>
</reference>
<keyword evidence="1" id="KW-1133">Transmembrane helix</keyword>
<dbReference type="InterPro" id="IPR038750">
    <property type="entry name" value="YczE/YyaS-like"/>
</dbReference>
<comment type="caution">
    <text evidence="2">The sequence shown here is derived from an EMBL/GenBank/DDBJ whole genome shotgun (WGS) entry which is preliminary data.</text>
</comment>
<dbReference type="PANTHER" id="PTHR40078">
    <property type="entry name" value="INTEGRAL MEMBRANE PROTEIN-RELATED"/>
    <property type="match status" value="1"/>
</dbReference>
<evidence type="ECO:0000313" key="2">
    <source>
        <dbReference type="EMBL" id="ETA80121.1"/>
    </source>
</evidence>
<dbReference type="eggNOG" id="COG2364">
    <property type="taxonomic scope" value="Bacteria"/>
</dbReference>
<evidence type="ECO:0008006" key="4">
    <source>
        <dbReference type="Google" id="ProtNLM"/>
    </source>
</evidence>
<keyword evidence="1" id="KW-0472">Membrane</keyword>
<dbReference type="Pfam" id="PF19700">
    <property type="entry name" value="DUF6198"/>
    <property type="match status" value="1"/>
</dbReference>
<feature type="transmembrane region" description="Helical" evidence="1">
    <location>
        <begin position="158"/>
        <end position="180"/>
    </location>
</feature>
<gene>
    <name evidence="2" type="ORF">T472_0213505</name>
</gene>
<proteinExistence type="predicted"/>
<protein>
    <recommendedName>
        <fullName evidence="4">YitT family protein</fullName>
    </recommendedName>
</protein>
<feature type="transmembrane region" description="Helical" evidence="1">
    <location>
        <begin position="186"/>
        <end position="205"/>
    </location>
</feature>
<organism evidence="2 3">
    <name type="scientific">Youngiibacter fragilis 232.1</name>
    <dbReference type="NCBI Taxonomy" id="994573"/>
    <lineage>
        <taxon>Bacteria</taxon>
        <taxon>Bacillati</taxon>
        <taxon>Bacillota</taxon>
        <taxon>Clostridia</taxon>
        <taxon>Eubacteriales</taxon>
        <taxon>Clostridiaceae</taxon>
        <taxon>Youngiibacter</taxon>
    </lineage>
</organism>